<feature type="compositionally biased region" description="Gly residues" evidence="1">
    <location>
        <begin position="153"/>
        <end position="166"/>
    </location>
</feature>
<name>A0A1D1Z6I2_9ARAE</name>
<dbReference type="EMBL" id="GDJX01005462">
    <property type="protein sequence ID" value="JAT62474.1"/>
    <property type="molecule type" value="Transcribed_RNA"/>
</dbReference>
<feature type="region of interest" description="Disordered" evidence="1">
    <location>
        <begin position="368"/>
        <end position="395"/>
    </location>
</feature>
<feature type="non-terminal residue" evidence="2">
    <location>
        <position position="1"/>
    </location>
</feature>
<feature type="compositionally biased region" description="Pro residues" evidence="1">
    <location>
        <begin position="303"/>
        <end position="316"/>
    </location>
</feature>
<feature type="compositionally biased region" description="Basic residues" evidence="1">
    <location>
        <begin position="26"/>
        <end position="42"/>
    </location>
</feature>
<evidence type="ECO:0000256" key="1">
    <source>
        <dbReference type="SAM" id="MobiDB-lite"/>
    </source>
</evidence>
<feature type="compositionally biased region" description="Basic residues" evidence="1">
    <location>
        <begin position="167"/>
        <end position="187"/>
    </location>
</feature>
<organism evidence="2">
    <name type="scientific">Anthurium amnicola</name>
    <dbReference type="NCBI Taxonomy" id="1678845"/>
    <lineage>
        <taxon>Eukaryota</taxon>
        <taxon>Viridiplantae</taxon>
        <taxon>Streptophyta</taxon>
        <taxon>Embryophyta</taxon>
        <taxon>Tracheophyta</taxon>
        <taxon>Spermatophyta</taxon>
        <taxon>Magnoliopsida</taxon>
        <taxon>Liliopsida</taxon>
        <taxon>Araceae</taxon>
        <taxon>Pothoideae</taxon>
        <taxon>Potheae</taxon>
        <taxon>Anthurium</taxon>
    </lineage>
</organism>
<reference evidence="2" key="1">
    <citation type="submission" date="2015-07" db="EMBL/GenBank/DDBJ databases">
        <title>Transcriptome Assembly of Anthurium amnicola.</title>
        <authorList>
            <person name="Suzuki J."/>
        </authorList>
    </citation>
    <scope>NUCLEOTIDE SEQUENCE</scope>
</reference>
<dbReference type="AlphaFoldDB" id="A0A1D1Z6I2"/>
<feature type="region of interest" description="Disordered" evidence="1">
    <location>
        <begin position="149"/>
        <end position="340"/>
    </location>
</feature>
<sequence>YTTIYIEPISTPPTSTLHCQSCCERKGKKPKRKPKKEKRKKKEPPQNTPNNHEQHHHKHLVLPLGFLPAGYLWRRRGCGGAALLQDLRLRGLLHRHRQHQRLDGALLLRPRLRPPVRHHLLPAPHQPLFRRPAGGGLPGRRTVAALPAALPRPGGGLLRRGQLRGGGGHRHRPRLLRRQQRLPRRHPAVAGDAARLVRPAPAPGGCRGRRRGGRPLLGRRDRGQRLRLHRRLRPVAGPSPGSRRRQRRQVPRGPPPEGRQVHGGPGAAPGRLPPPQHDPGAPRRPRRPRLLRRRQPPRRRLQRPPPVPPPRPPSAPPGRRHLLRRLRRRPPRRHEGTPRVRLRRRLPGLLRLRRGPVQLRRVRHLRVAGGRPGVPGPGEVRELGRGPPDGGHLQGRRRHVLPPGLLPPLLRRPPQQQTAPGRMTGRFVPGRADVISVRAAQDARPMRMRRSVVLVAARDRVVSFYWRGLLYHGAQRFCGSGIALSDEVL</sequence>
<protein>
    <submittedName>
        <fullName evidence="2">Uncharacterized protein</fullName>
    </submittedName>
</protein>
<proteinExistence type="predicted"/>
<evidence type="ECO:0000313" key="2">
    <source>
        <dbReference type="EMBL" id="JAT62474.1"/>
    </source>
</evidence>
<feature type="region of interest" description="Disordered" evidence="1">
    <location>
        <begin position="21"/>
        <end position="57"/>
    </location>
</feature>
<gene>
    <name evidence="2" type="ORF">g.78622</name>
</gene>
<feature type="compositionally biased region" description="Basic residues" evidence="1">
    <location>
        <begin position="283"/>
        <end position="302"/>
    </location>
</feature>
<accession>A0A1D1Z6I2</accession>
<feature type="compositionally biased region" description="Basic residues" evidence="1">
    <location>
        <begin position="318"/>
        <end position="332"/>
    </location>
</feature>